<evidence type="ECO:0000313" key="3">
    <source>
        <dbReference type="Proteomes" id="UP000461768"/>
    </source>
</evidence>
<gene>
    <name evidence="2" type="ORF">F7O84_17380</name>
</gene>
<dbReference type="OrthoDB" id="3186156at2"/>
<reference evidence="2 3" key="1">
    <citation type="submission" date="2019-09" db="EMBL/GenBank/DDBJ databases">
        <authorList>
            <person name="Valk L.C."/>
        </authorList>
    </citation>
    <scope>NUCLEOTIDE SEQUENCE [LARGE SCALE GENOMIC DNA]</scope>
    <source>
        <strain evidence="2">GalUA</strain>
    </source>
</reference>
<dbReference type="InterPro" id="IPR039564">
    <property type="entry name" value="Peptidase_C39-like"/>
</dbReference>
<evidence type="ECO:0000259" key="1">
    <source>
        <dbReference type="Pfam" id="PF13529"/>
    </source>
</evidence>
<keyword evidence="2" id="KW-0378">Hydrolase</keyword>
<dbReference type="Gene3D" id="3.90.70.10">
    <property type="entry name" value="Cysteine proteinases"/>
    <property type="match status" value="1"/>
</dbReference>
<dbReference type="Proteomes" id="UP000461768">
    <property type="component" value="Unassembled WGS sequence"/>
</dbReference>
<dbReference type="EMBL" id="WAGX01000008">
    <property type="protein sequence ID" value="KAB1434263.1"/>
    <property type="molecule type" value="Genomic_DNA"/>
</dbReference>
<keyword evidence="3" id="KW-1185">Reference proteome</keyword>
<name>A0A7V7QH84_9FIRM</name>
<reference evidence="2 3" key="2">
    <citation type="submission" date="2020-02" db="EMBL/GenBank/DDBJ databases">
        <title>Candidatus Galacturonibacter soehngenii shows hetero-acetogenic catabolism of galacturonic acid but lacks a canonical carbon monoxide dehydrogenase/acetyl-CoA synthase complex.</title>
        <authorList>
            <person name="Diender M."/>
            <person name="Stouten G.R."/>
            <person name="Petersen J.F."/>
            <person name="Nielsen P.H."/>
            <person name="Dueholm M.S."/>
            <person name="Pronk J.T."/>
            <person name="Van Loosdrecht M.C.M."/>
        </authorList>
    </citation>
    <scope>NUCLEOTIDE SEQUENCE [LARGE SCALE GENOMIC DNA]</scope>
    <source>
        <strain evidence="2">GalUA</strain>
    </source>
</reference>
<protein>
    <submittedName>
        <fullName evidence="2">Secreted protein containing domain of murein hydrolase</fullName>
    </submittedName>
</protein>
<dbReference type="Pfam" id="PF13529">
    <property type="entry name" value="Peptidase_C39_2"/>
    <property type="match status" value="1"/>
</dbReference>
<accession>A0A7V7QH84</accession>
<feature type="domain" description="Peptidase C39-like" evidence="1">
    <location>
        <begin position="152"/>
        <end position="284"/>
    </location>
</feature>
<dbReference type="AlphaFoldDB" id="A0A7V7QH84"/>
<dbReference type="GO" id="GO:0016787">
    <property type="term" value="F:hydrolase activity"/>
    <property type="evidence" value="ECO:0007669"/>
    <property type="project" value="UniProtKB-KW"/>
</dbReference>
<sequence>MNTYNPNRKKRNRKKRALRKIKRILWTICAILIAFNIGYAMGKRKPKESIITYAPIIEKEEKANIPVQTAPELVKVSAPKDYTDEEVLQKLNSLVADERYEKIVSNMDDYPEPLLKNLANNPEMISFVANYKSLKMNPSKGSISQEELNEKCPLFLQWDERWGAISYGDESNIAVSGCGPSALAMVIVGLTHNQDATPDALASFAMKKGYYMSGTGTKWSLMTEGAAEYGLSSKIIDTNQTQMEQNLDKGGFLICSMGKGDFTLAGHFIVIYDYDQDGFKLNDPFCIYRSKQSWTYDKLKSQIKKIWVLKDKMA</sequence>
<proteinExistence type="predicted"/>
<dbReference type="RefSeq" id="WP_151148219.1">
    <property type="nucleotide sequence ID" value="NZ_WAGX01000008.1"/>
</dbReference>
<organism evidence="2 3">
    <name type="scientific">Candidatus Galacturonatibacter soehngenii</name>
    <dbReference type="NCBI Taxonomy" id="2307010"/>
    <lineage>
        <taxon>Bacteria</taxon>
        <taxon>Bacillati</taxon>
        <taxon>Bacillota</taxon>
        <taxon>Clostridia</taxon>
        <taxon>Lachnospirales</taxon>
        <taxon>Lachnospiraceae</taxon>
        <taxon>Candidatus Galacturonatibacter</taxon>
    </lineage>
</organism>
<evidence type="ECO:0000313" key="2">
    <source>
        <dbReference type="EMBL" id="KAB1434263.1"/>
    </source>
</evidence>
<comment type="caution">
    <text evidence="2">The sequence shown here is derived from an EMBL/GenBank/DDBJ whole genome shotgun (WGS) entry which is preliminary data.</text>
</comment>